<dbReference type="AlphaFoldDB" id="A0A9W9ZGY8"/>
<feature type="transmembrane region" description="Helical" evidence="9">
    <location>
        <begin position="174"/>
        <end position="194"/>
    </location>
</feature>
<dbReference type="GO" id="GO:0022841">
    <property type="term" value="F:potassium ion leak channel activity"/>
    <property type="evidence" value="ECO:0007669"/>
    <property type="project" value="TreeGrafter"/>
</dbReference>
<dbReference type="Proteomes" id="UP001163046">
    <property type="component" value="Unassembled WGS sequence"/>
</dbReference>
<evidence type="ECO:0000256" key="4">
    <source>
        <dbReference type="ARBA" id="ARBA00022989"/>
    </source>
</evidence>
<gene>
    <name evidence="11" type="ORF">OS493_004743</name>
</gene>
<dbReference type="GO" id="GO:0005886">
    <property type="term" value="C:plasma membrane"/>
    <property type="evidence" value="ECO:0007669"/>
    <property type="project" value="TreeGrafter"/>
</dbReference>
<evidence type="ECO:0000256" key="7">
    <source>
        <dbReference type="ARBA" id="ARBA00023303"/>
    </source>
</evidence>
<accession>A0A9W9ZGY8</accession>
<dbReference type="GO" id="GO:0030322">
    <property type="term" value="P:stabilization of membrane potential"/>
    <property type="evidence" value="ECO:0007669"/>
    <property type="project" value="TreeGrafter"/>
</dbReference>
<reference evidence="11" key="1">
    <citation type="submission" date="2023-01" db="EMBL/GenBank/DDBJ databases">
        <title>Genome assembly of the deep-sea coral Lophelia pertusa.</title>
        <authorList>
            <person name="Herrera S."/>
            <person name="Cordes E."/>
        </authorList>
    </citation>
    <scope>NUCLEOTIDE SEQUENCE</scope>
    <source>
        <strain evidence="11">USNM1676648</strain>
        <tissue evidence="11">Polyp</tissue>
    </source>
</reference>
<dbReference type="InterPro" id="IPR013099">
    <property type="entry name" value="K_chnl_dom"/>
</dbReference>
<keyword evidence="6 9" id="KW-0472">Membrane</keyword>
<keyword evidence="4 9" id="KW-1133">Transmembrane helix</keyword>
<organism evidence="11 12">
    <name type="scientific">Desmophyllum pertusum</name>
    <dbReference type="NCBI Taxonomy" id="174260"/>
    <lineage>
        <taxon>Eukaryota</taxon>
        <taxon>Metazoa</taxon>
        <taxon>Cnidaria</taxon>
        <taxon>Anthozoa</taxon>
        <taxon>Hexacorallia</taxon>
        <taxon>Scleractinia</taxon>
        <taxon>Caryophylliina</taxon>
        <taxon>Caryophylliidae</taxon>
        <taxon>Desmophyllum</taxon>
    </lineage>
</organism>
<dbReference type="PANTHER" id="PTHR11003:SF345">
    <property type="entry name" value="TWIK FAMILY OF POTASSIUM CHANNELS PROTEIN 18"/>
    <property type="match status" value="1"/>
</dbReference>
<evidence type="ECO:0000256" key="3">
    <source>
        <dbReference type="ARBA" id="ARBA00022692"/>
    </source>
</evidence>
<dbReference type="PRINTS" id="PR01333">
    <property type="entry name" value="2POREKCHANEL"/>
</dbReference>
<dbReference type="GO" id="GO:0015271">
    <property type="term" value="F:outward rectifier potassium channel activity"/>
    <property type="evidence" value="ECO:0007669"/>
    <property type="project" value="TreeGrafter"/>
</dbReference>
<comment type="similarity">
    <text evidence="8">Belongs to the two pore domain potassium channel (TC 1.A.1.8) family.</text>
</comment>
<protein>
    <recommendedName>
        <fullName evidence="10">Potassium channel domain-containing protein</fullName>
    </recommendedName>
</protein>
<evidence type="ECO:0000259" key="10">
    <source>
        <dbReference type="Pfam" id="PF07885"/>
    </source>
</evidence>
<evidence type="ECO:0000256" key="8">
    <source>
        <dbReference type="RuleBase" id="RU003857"/>
    </source>
</evidence>
<feature type="transmembrane region" description="Helical" evidence="9">
    <location>
        <begin position="93"/>
        <end position="114"/>
    </location>
</feature>
<feature type="transmembrane region" description="Helical" evidence="9">
    <location>
        <begin position="214"/>
        <end position="235"/>
    </location>
</feature>
<dbReference type="PANTHER" id="PTHR11003">
    <property type="entry name" value="POTASSIUM CHANNEL, SUBFAMILY K"/>
    <property type="match status" value="1"/>
</dbReference>
<dbReference type="Pfam" id="PF07885">
    <property type="entry name" value="Ion_trans_2"/>
    <property type="match status" value="2"/>
</dbReference>
<name>A0A9W9ZGY8_9CNID</name>
<keyword evidence="12" id="KW-1185">Reference proteome</keyword>
<comment type="subcellular location">
    <subcellularLocation>
        <location evidence="1">Membrane</location>
        <topology evidence="1">Multi-pass membrane protein</topology>
    </subcellularLocation>
</comment>
<keyword evidence="2 8" id="KW-0813">Transport</keyword>
<proteinExistence type="inferred from homology"/>
<dbReference type="Gene3D" id="1.10.287.70">
    <property type="match status" value="1"/>
</dbReference>
<dbReference type="InterPro" id="IPR003280">
    <property type="entry name" value="2pore_dom_K_chnl"/>
</dbReference>
<keyword evidence="3 8" id="KW-0812">Transmembrane</keyword>
<keyword evidence="5 8" id="KW-0406">Ion transport</keyword>
<dbReference type="EMBL" id="MU826351">
    <property type="protein sequence ID" value="KAJ7381145.1"/>
    <property type="molecule type" value="Genomic_DNA"/>
</dbReference>
<evidence type="ECO:0000313" key="11">
    <source>
        <dbReference type="EMBL" id="KAJ7381145.1"/>
    </source>
</evidence>
<feature type="domain" description="Potassium channel" evidence="10">
    <location>
        <begin position="63"/>
        <end position="121"/>
    </location>
</feature>
<evidence type="ECO:0000256" key="1">
    <source>
        <dbReference type="ARBA" id="ARBA00004141"/>
    </source>
</evidence>
<dbReference type="SUPFAM" id="SSF81324">
    <property type="entry name" value="Voltage-gated potassium channels"/>
    <property type="match status" value="2"/>
</dbReference>
<evidence type="ECO:0000256" key="9">
    <source>
        <dbReference type="SAM" id="Phobius"/>
    </source>
</evidence>
<evidence type="ECO:0000256" key="5">
    <source>
        <dbReference type="ARBA" id="ARBA00023065"/>
    </source>
</evidence>
<comment type="caution">
    <text evidence="11">The sequence shown here is derived from an EMBL/GenBank/DDBJ whole genome shotgun (WGS) entry which is preliminary data.</text>
</comment>
<evidence type="ECO:0000256" key="6">
    <source>
        <dbReference type="ARBA" id="ARBA00023136"/>
    </source>
</evidence>
<feature type="domain" description="Potassium channel" evidence="10">
    <location>
        <begin position="156"/>
        <end position="235"/>
    </location>
</feature>
<evidence type="ECO:0000256" key="2">
    <source>
        <dbReference type="ARBA" id="ARBA00022448"/>
    </source>
</evidence>
<sequence>MGAGIFHVLEGPTNHEHRIDEDIDKVSLDKLRTNLSVNITKKEFDDLVSKLGEFYEDHHESASMYNWTYYASLYFQQVSSQQLCYGHMAPSTFGGRFFCIFYALFGIPLCVLVLKSIGERINELLENGFILISSKHHLRQDKSTKIKVMLSTAGLVLVLLLLGGLLYLSEGWSYFDGVYYCFIALSTIGFGDMVPRKGREPSSGIQTLELVIRALYIILGLALVSSLLSAAAEVFDKWNVCGQTKCLCCHRRTGADFSEELGSRSDGLYTVSRNLDNIVFPSVIPYNRRFASDEATPLTNDPRWLY</sequence>
<feature type="transmembrane region" description="Helical" evidence="9">
    <location>
        <begin position="148"/>
        <end position="168"/>
    </location>
</feature>
<dbReference type="OrthoDB" id="297496at2759"/>
<evidence type="ECO:0000313" key="12">
    <source>
        <dbReference type="Proteomes" id="UP001163046"/>
    </source>
</evidence>
<keyword evidence="7 8" id="KW-0407">Ion channel</keyword>